<comment type="caution">
    <text evidence="11">The sequence shown here is derived from an EMBL/GenBank/DDBJ whole genome shotgun (WGS) entry which is preliminary data.</text>
</comment>
<keyword evidence="5 8" id="KW-1133">Transmembrane helix</keyword>
<dbReference type="Pfam" id="PF07970">
    <property type="entry name" value="COPIIcoated_ERV"/>
    <property type="match status" value="1"/>
</dbReference>
<dbReference type="Pfam" id="PF13850">
    <property type="entry name" value="ERGIC_N"/>
    <property type="match status" value="1"/>
</dbReference>
<feature type="transmembrane region" description="Helical" evidence="8">
    <location>
        <begin position="26"/>
        <end position="45"/>
    </location>
</feature>
<comment type="subcellular location">
    <subcellularLocation>
        <location evidence="2">Endoplasmic reticulum-Golgi intermediate compartment membrane</location>
        <topology evidence="2">Multi-pass membrane protein</topology>
    </subcellularLocation>
    <subcellularLocation>
        <location evidence="1">Golgi apparatus</location>
        <location evidence="1">cis-Golgi network membrane</location>
        <topology evidence="1">Multi-pass membrane protein</topology>
    </subcellularLocation>
</comment>
<feature type="transmembrane region" description="Helical" evidence="8">
    <location>
        <begin position="357"/>
        <end position="378"/>
    </location>
</feature>
<comment type="similarity">
    <text evidence="3">Belongs to the ERGIC family.</text>
</comment>
<dbReference type="EMBL" id="JAPXFL010000002">
    <property type="protein sequence ID" value="KAK9510352.1"/>
    <property type="molecule type" value="Genomic_DNA"/>
</dbReference>
<evidence type="ECO:0000313" key="11">
    <source>
        <dbReference type="EMBL" id="KAK9510352.1"/>
    </source>
</evidence>
<dbReference type="Proteomes" id="UP001461498">
    <property type="component" value="Unassembled WGS sequence"/>
</dbReference>
<evidence type="ECO:0000259" key="10">
    <source>
        <dbReference type="Pfam" id="PF13850"/>
    </source>
</evidence>
<keyword evidence="12" id="KW-1185">Reference proteome</keyword>
<accession>A0AAW1DIK0</accession>
<evidence type="ECO:0000256" key="1">
    <source>
        <dbReference type="ARBA" id="ARBA00004257"/>
    </source>
</evidence>
<dbReference type="PANTHER" id="PTHR10984">
    <property type="entry name" value="ENDOPLASMIC RETICULUM-GOLGI INTERMEDIATE COMPARTMENT PROTEIN"/>
    <property type="match status" value="1"/>
</dbReference>
<evidence type="ECO:0000259" key="9">
    <source>
        <dbReference type="Pfam" id="PF07970"/>
    </source>
</evidence>
<feature type="domain" description="Endoplasmic reticulum vesicle transporter C-terminal" evidence="9">
    <location>
        <begin position="149"/>
        <end position="375"/>
    </location>
</feature>
<gene>
    <name evidence="11" type="ORF">O3M35_005156</name>
</gene>
<dbReference type="GO" id="GO:0033116">
    <property type="term" value="C:endoplasmic reticulum-Golgi intermediate compartment membrane"/>
    <property type="evidence" value="ECO:0007669"/>
    <property type="project" value="UniProtKB-SubCell"/>
</dbReference>
<sequence>MKKHFEKLKEFDAYYKPIDDYHERTFVGGTVSILSWLTILFLAGLRINEHLTVMETSETILVDSSRNPKLWINMDIVIPRISCDYLSLDAMDSSGEQHLHMEHNIYKRRLDANGTPIEEPKKEEIISKSANTEKTISTSEMSTPSCGSCYGAEDSNHKEKLNITCCNTCEQVQEAYRKRSWHLQETQVEQCKHSSSSLEIEKAFKEGCQIYGYLEVNRVAGSFHIAPGHSFSINHVHVHDVQPFTSSQFNTTHTIRHLSFGQTKLAGNINVNPLDGTTAVADGGSKMFNYYIKIVPTLYVGEDGKTIQTNQFSVTKHEKILYMSSGDSGMPGIFFSYELSAMMVKITEKKVPLSHVVTDICSIVGGVWIVAMFIDSIFYRSTKLLHKIELGKTN</sequence>
<evidence type="ECO:0000256" key="8">
    <source>
        <dbReference type="SAM" id="Phobius"/>
    </source>
</evidence>
<dbReference type="GO" id="GO:0030134">
    <property type="term" value="C:COPII-coated ER to Golgi transport vesicle"/>
    <property type="evidence" value="ECO:0007669"/>
    <property type="project" value="TreeGrafter"/>
</dbReference>
<evidence type="ECO:0000256" key="2">
    <source>
        <dbReference type="ARBA" id="ARBA00004457"/>
    </source>
</evidence>
<dbReference type="InterPro" id="IPR012936">
    <property type="entry name" value="Erv_C"/>
</dbReference>
<dbReference type="InterPro" id="IPR045888">
    <property type="entry name" value="Erv"/>
</dbReference>
<reference evidence="11 12" key="1">
    <citation type="submission" date="2022-12" db="EMBL/GenBank/DDBJ databases">
        <title>Chromosome-level genome assembly of true bugs.</title>
        <authorList>
            <person name="Ma L."/>
            <person name="Li H."/>
        </authorList>
    </citation>
    <scope>NUCLEOTIDE SEQUENCE [LARGE SCALE GENOMIC DNA]</scope>
    <source>
        <strain evidence="11">Lab_2022b</strain>
    </source>
</reference>
<protein>
    <recommendedName>
        <fullName evidence="7">Endoplasmic reticulum-Golgi intermediate compartment protein 3</fullName>
    </recommendedName>
</protein>
<dbReference type="AlphaFoldDB" id="A0AAW1DIK0"/>
<keyword evidence="4 8" id="KW-0812">Transmembrane</keyword>
<evidence type="ECO:0000256" key="3">
    <source>
        <dbReference type="ARBA" id="ARBA00005648"/>
    </source>
</evidence>
<evidence type="ECO:0000256" key="5">
    <source>
        <dbReference type="ARBA" id="ARBA00022989"/>
    </source>
</evidence>
<evidence type="ECO:0000256" key="4">
    <source>
        <dbReference type="ARBA" id="ARBA00022692"/>
    </source>
</evidence>
<dbReference type="GO" id="GO:0000139">
    <property type="term" value="C:Golgi membrane"/>
    <property type="evidence" value="ECO:0007669"/>
    <property type="project" value="TreeGrafter"/>
</dbReference>
<dbReference type="InterPro" id="IPR039542">
    <property type="entry name" value="Erv_N"/>
</dbReference>
<evidence type="ECO:0000256" key="7">
    <source>
        <dbReference type="ARBA" id="ARBA00040493"/>
    </source>
</evidence>
<dbReference type="GO" id="GO:0006888">
    <property type="term" value="P:endoplasmic reticulum to Golgi vesicle-mediated transport"/>
    <property type="evidence" value="ECO:0007669"/>
    <property type="project" value="TreeGrafter"/>
</dbReference>
<feature type="domain" description="Endoplasmic reticulum vesicle transporter N-terminal" evidence="10">
    <location>
        <begin position="8"/>
        <end position="98"/>
    </location>
</feature>
<name>A0AAW1DIK0_9HEMI</name>
<evidence type="ECO:0000313" key="12">
    <source>
        <dbReference type="Proteomes" id="UP001461498"/>
    </source>
</evidence>
<evidence type="ECO:0000256" key="6">
    <source>
        <dbReference type="ARBA" id="ARBA00023136"/>
    </source>
</evidence>
<keyword evidence="6 8" id="KW-0472">Membrane</keyword>
<dbReference type="GO" id="GO:0005789">
    <property type="term" value="C:endoplasmic reticulum membrane"/>
    <property type="evidence" value="ECO:0007669"/>
    <property type="project" value="TreeGrafter"/>
</dbReference>
<organism evidence="11 12">
    <name type="scientific">Rhynocoris fuscipes</name>
    <dbReference type="NCBI Taxonomy" id="488301"/>
    <lineage>
        <taxon>Eukaryota</taxon>
        <taxon>Metazoa</taxon>
        <taxon>Ecdysozoa</taxon>
        <taxon>Arthropoda</taxon>
        <taxon>Hexapoda</taxon>
        <taxon>Insecta</taxon>
        <taxon>Pterygota</taxon>
        <taxon>Neoptera</taxon>
        <taxon>Paraneoptera</taxon>
        <taxon>Hemiptera</taxon>
        <taxon>Heteroptera</taxon>
        <taxon>Panheteroptera</taxon>
        <taxon>Cimicomorpha</taxon>
        <taxon>Reduviidae</taxon>
        <taxon>Harpactorinae</taxon>
        <taxon>Harpactorini</taxon>
        <taxon>Rhynocoris</taxon>
    </lineage>
</organism>
<proteinExistence type="inferred from homology"/>
<dbReference type="PANTHER" id="PTHR10984:SF25">
    <property type="entry name" value="ENDOPLASMIC RETICULUM-GOLGI INTERMEDIATE COMPARTMENT PROTEIN 3"/>
    <property type="match status" value="1"/>
</dbReference>
<dbReference type="GO" id="GO:0006890">
    <property type="term" value="P:retrograde vesicle-mediated transport, Golgi to endoplasmic reticulum"/>
    <property type="evidence" value="ECO:0007669"/>
    <property type="project" value="TreeGrafter"/>
</dbReference>